<accession>A0A2N9G8T5</accession>
<organism evidence="5">
    <name type="scientific">Fagus sylvatica</name>
    <name type="common">Beechnut</name>
    <dbReference type="NCBI Taxonomy" id="28930"/>
    <lineage>
        <taxon>Eukaryota</taxon>
        <taxon>Viridiplantae</taxon>
        <taxon>Streptophyta</taxon>
        <taxon>Embryophyta</taxon>
        <taxon>Tracheophyta</taxon>
        <taxon>Spermatophyta</taxon>
        <taxon>Magnoliopsida</taxon>
        <taxon>eudicotyledons</taxon>
        <taxon>Gunneridae</taxon>
        <taxon>Pentapetalae</taxon>
        <taxon>rosids</taxon>
        <taxon>fabids</taxon>
        <taxon>Fagales</taxon>
        <taxon>Fagaceae</taxon>
        <taxon>Fagus</taxon>
    </lineage>
</organism>
<dbReference type="PANTHER" id="PTHR32295:SF212">
    <property type="entry name" value="CALMODULIN BINDING PROTEIN-RELATED"/>
    <property type="match status" value="1"/>
</dbReference>
<dbReference type="GO" id="GO:0005516">
    <property type="term" value="F:calmodulin binding"/>
    <property type="evidence" value="ECO:0007669"/>
    <property type="project" value="UniProtKB-KW"/>
</dbReference>
<dbReference type="PANTHER" id="PTHR32295">
    <property type="entry name" value="IQ-DOMAIN 5-RELATED"/>
    <property type="match status" value="1"/>
</dbReference>
<dbReference type="PROSITE" id="PS50096">
    <property type="entry name" value="IQ"/>
    <property type="match status" value="1"/>
</dbReference>
<dbReference type="EMBL" id="OIVN01001577">
    <property type="protein sequence ID" value="SPC95524.1"/>
    <property type="molecule type" value="Genomic_DNA"/>
</dbReference>
<dbReference type="Pfam" id="PF00612">
    <property type="entry name" value="IQ"/>
    <property type="match status" value="1"/>
</dbReference>
<dbReference type="CDD" id="cd23767">
    <property type="entry name" value="IQCD"/>
    <property type="match status" value="1"/>
</dbReference>
<evidence type="ECO:0000256" key="2">
    <source>
        <dbReference type="ARBA" id="ARBA00024341"/>
    </source>
</evidence>
<keyword evidence="1" id="KW-0112">Calmodulin-binding</keyword>
<name>A0A2N9G8T5_FAGSY</name>
<evidence type="ECO:0000256" key="1">
    <source>
        <dbReference type="ARBA" id="ARBA00022860"/>
    </source>
</evidence>
<comment type="similarity">
    <text evidence="2">Belongs to the IQD family.</text>
</comment>
<gene>
    <name evidence="5" type="ORF">FSB_LOCUS23406</name>
</gene>
<dbReference type="InterPro" id="IPR025064">
    <property type="entry name" value="DUF4005"/>
</dbReference>
<feature type="domain" description="DUF4005" evidence="4">
    <location>
        <begin position="454"/>
        <end position="507"/>
    </location>
</feature>
<dbReference type="Gene3D" id="1.20.5.190">
    <property type="match status" value="1"/>
</dbReference>
<evidence type="ECO:0000313" key="5">
    <source>
        <dbReference type="EMBL" id="SPC95524.1"/>
    </source>
</evidence>
<reference evidence="5" key="1">
    <citation type="submission" date="2018-02" db="EMBL/GenBank/DDBJ databases">
        <authorList>
            <person name="Cohen D.B."/>
            <person name="Kent A.D."/>
        </authorList>
    </citation>
    <scope>NUCLEOTIDE SEQUENCE</scope>
</reference>
<proteinExistence type="inferred from homology"/>
<evidence type="ECO:0000256" key="3">
    <source>
        <dbReference type="ARBA" id="ARBA00024378"/>
    </source>
</evidence>
<comment type="subunit">
    <text evidence="3">Binds to multiple calmodulin (CaM) in the presence of Ca(2+) and CaM-like proteins.</text>
</comment>
<evidence type="ECO:0000259" key="4">
    <source>
        <dbReference type="Pfam" id="PF13178"/>
    </source>
</evidence>
<dbReference type="InterPro" id="IPR000048">
    <property type="entry name" value="IQ_motif_EF-hand-BS"/>
</dbReference>
<dbReference type="SMART" id="SM00015">
    <property type="entry name" value="IQ"/>
    <property type="match status" value="2"/>
</dbReference>
<protein>
    <recommendedName>
        <fullName evidence="4">DUF4005 domain-containing protein</fullName>
    </recommendedName>
</protein>
<sequence>MAKKSKCWFGWVRRLFTSEKWKKRRWLLEEVRYKQYPALTAPQRTLIEATEEQRKHALTVAIATAAAAEAAVAAAHAAAEVVRLTGASQSCQCSTKQDRNLAAIKIQSAYRAHLARKALRALKGLVRLQAIARGRAVRRQAVTSKCLPPSAKRQAEVQERSISNMGKAKKGKDLLYVALGMERIFEVGTADWGGGRGIAGVGFGYGEREKGGWNRWCAVEVGRLEPVVLILGMERERKGAGRARKALRALKGLVRLQAIARGRAVRRQAVTSKCLPPSAKRQAEVQERSIPTADETYKDCDKKQFVRENKEFEENELKIECSSERSWDPSVLSKEDIEAIWLRKQEAIIKRERMKKYSFSHRERRNAQMLEESVENKEFGRKSCRLEQWVDKEACNREGLETFKPTVFILGERQGITQLKPTNEQKQDSLGLDSQWSFPRRSFCHAKQNSASNDSWMPNSPIFPTYMSATESVKAKTRSLSTPKQRMGYPDSCFDQNFAKNDGLSFWSSFDSESISTNRERGVPQQISLSMSSNY</sequence>
<dbReference type="Pfam" id="PF13178">
    <property type="entry name" value="DUF4005"/>
    <property type="match status" value="1"/>
</dbReference>
<dbReference type="AlphaFoldDB" id="A0A2N9G8T5"/>